<dbReference type="GO" id="GO:0004035">
    <property type="term" value="F:alkaline phosphatase activity"/>
    <property type="evidence" value="ECO:0007669"/>
    <property type="project" value="UniProtKB-EC"/>
</dbReference>
<dbReference type="EC" id="3.1.3.8" evidence="3"/>
<dbReference type="PANTHER" id="PTHR43606">
    <property type="entry name" value="PHOSPHATASE, PUTATIVE (AFU_ORTHOLOGUE AFUA_6G08710)-RELATED"/>
    <property type="match status" value="1"/>
</dbReference>
<name>A0A840CNP8_9RHOB</name>
<dbReference type="InterPro" id="IPR029052">
    <property type="entry name" value="Metallo-depent_PP-like"/>
</dbReference>
<dbReference type="RefSeq" id="WP_183314794.1">
    <property type="nucleotide sequence ID" value="NZ_JACIEQ010000006.1"/>
</dbReference>
<dbReference type="Pfam" id="PF03372">
    <property type="entry name" value="Exo_endo_phos"/>
    <property type="match status" value="1"/>
</dbReference>
<dbReference type="Pfam" id="PF09423">
    <property type="entry name" value="PhoD"/>
    <property type="match status" value="1"/>
</dbReference>
<sequence>MDIRVATFNASLNRNSEGELIADLSTSADTQAQSVAEIIQRSDADIILMNEFDYEAAGEAARLFQENYLSLSQNGAAPVEYPHVYVAPSNTGVPSGFDLDNSGAAGDFAPNDAQGFGFFEGQYGFVIFSKYEIDTANIRTFQNFLWKDMPGALLPEDPLDADGNGDTSSWYTEEELEVLRLSSKNHVDVPVIVDGETVHVLAAHPTPPVYDGPEDRNGTRNHDEIRFWADYVAGEDYIYDDNGTYGGLAEGERFVILGDYNADPFDGDSVNGAANQLLDSPLINGSATDPAVTPSSDGGPVASELQGGANDDHVGDPAFDTADFGFAGAGTPDDAPGNLRVDYVLPSEAGLAYLDGGVFWQTPDDPLFPLAEFPTSDHRLVYADLRVTDDDRTTVTGVEFLGMTEIDTGVIFDGTIVGGLSGIVLDPATNTYLAVSDDRGAGADGTPRFYEVSIDLGDGSLDEGDVSLLGVTALTLPGGATFDALSPDPEGIAIGANGQLFISSERDLLGNPAIYLFGKDGVLGGALPVDTKFLPTPAGTNGVRNNLGFESLTISPDQTTLWTATESALVQDGAPATTELGSAARIIRYDLETGLPVAEFVYEVDQIANEPVPADAFADSGLVELLALDDQGTLLALERSFSTGAADRGYTGKLYLVDTRGATNVIGENGLPVSEDDGELEIDVDAPVKKTLLADLGDFGIVVDNVEGMTLGPVLDDGRQSLIIVSDDNFSAFGPQASQFISLALDLQDIPTIAPVLETPDALRYDNPFDTTEGPDPDDPAVWLNPKDAGASTIVTAMKNGGLRVYDIEGNELQRIEPEGIRYNNVDVLYGAGRGKNTYDLAVASDRENDTLAIYRFKKDGTLKDATSCKIPETIFGVDDGEATAYGLAAYTAPDGRDYVFVTQADGNKIAQLELKQKGKNFTFDLVRTLELPVADGEEAEDYQAEGIVIDRETGIGYVAVEEELGLLSFSADPDGPATFETVAPVDAAFFSPDIEGVSIYYGDDGDGLILVSSQGDSTFAVFDRINHSYLGSFAIGANNGIDGVEESDGAEIYSGSLPGFENGLLVTQDGSNEIQVVFPEPGDGEVQNWNVNFKLSDLGDVLALFGKATNPDFDPRELTPQTLPQGVSAGDVTEDSVVLWARSLALGEVEFKVYEAKPNGRLKKVAVQSVEVTDTDVPVKVLIDDLAPGKDYVFEVEDAAGATRTGRFGTAAEDGYNGLVFGVSGDWRGELAPYPAISNADEADLDFFVLHGDTIYSDYPSPALDQPQAITPEDYRTKYAEVYGARDGLNAFADLKASTAIFATIDDHEVTNDFAGGGTIGGTAESEFRDLFPDDDPAAFINDATLYENGLTAFQEYHAVADKFYGDTGDALTAGERELYRFQEFGQDAAVFILDQRSFRDEPLAGANLTDPADIARFQAESFGLMPGTEGRSLLGAAQLDDLKADLLAAEENGVTWKFVHTPEPIQNLGFFNADSWEGYAEERTELLSFIEENDINNVVFVAADIHATFVNNLTYEAVPGTGQIASSAWEITTGAVAFDAPFGPSAVEVAGGLGILSPAELAYYESLPVAPDTDDLPDDKDDFVKQAFNSVMAQGGYDPIGLNDNLAQAEGLIDATLLSGDYVAAHTFGWTQFEIDADTQALTVTTWGIPAYTPEQAGSNTDLVPQIVSQFVVDPQADEAPEPSPTMLATEDGYLAEAVFTIGDTFSGTTGALNETTAGDYTPVGVLDGLGAFAHDVDGDGAADVVRLLGNHELLNNRGNAYEVSDGDGGTFSMTGARISYFDFDIESRQIVDAGLAYDTIYDGNGDIASDLTFLSEAYAPFFGGPESASQWQGFSRFCSGMLVEAEQFGNDRGLVDTVYFAGEEDGGGYNSVGGAEWALDVETGALHQVPAMGRGAWENVTQIDTGDRKHVAFVLSDDTAPYDFDGDGEDEAAPLFLYVGEKDRHSDDFLARNGLADGKLFVWVAEAEELAPYEAIKAHIAEVLASGDLARWEERKLARADSFADRHEDDERLLEKLAERLDVDLTGDSIDSPLEFSGTGAEIAGRWVEINNEPRPGMASEDGTTGFDEYGYPTQGNLWLQAKEAGAFGFSRPEDVATNPDNGSEFVLASTGVDTYDIDPETGNGADSFGTVYTMEVEFGRKAALKSSTLKIAYDGDDDPARALRSPDNLD</sequence>
<dbReference type="SUPFAM" id="SSF56219">
    <property type="entry name" value="DNase I-like"/>
    <property type="match status" value="1"/>
</dbReference>
<dbReference type="PANTHER" id="PTHR43606:SF2">
    <property type="entry name" value="ALKALINE PHOSPHATASE FAMILY PROTEIN (AFU_ORTHOLOGUE AFUA_5G03860)"/>
    <property type="match status" value="1"/>
</dbReference>
<dbReference type="InterPro" id="IPR052900">
    <property type="entry name" value="Phospholipid_Metab_Enz"/>
</dbReference>
<dbReference type="Pfam" id="PF16655">
    <property type="entry name" value="PhoD_N"/>
    <property type="match status" value="1"/>
</dbReference>
<dbReference type="SUPFAM" id="SSF50956">
    <property type="entry name" value="Thermostable phytase (3-phytase)"/>
    <property type="match status" value="1"/>
</dbReference>
<evidence type="ECO:0000259" key="2">
    <source>
        <dbReference type="PROSITE" id="PS51662"/>
    </source>
</evidence>
<dbReference type="SUPFAM" id="SSF56300">
    <property type="entry name" value="Metallo-dependent phosphatases"/>
    <property type="match status" value="1"/>
</dbReference>
<dbReference type="EMBL" id="JACIEQ010000006">
    <property type="protein sequence ID" value="MBB4023587.1"/>
    <property type="molecule type" value="Genomic_DNA"/>
</dbReference>
<accession>A0A840CNP8</accession>
<dbReference type="Pfam" id="PF02333">
    <property type="entry name" value="Phytase"/>
    <property type="match status" value="1"/>
</dbReference>
<dbReference type="CDD" id="cd00063">
    <property type="entry name" value="FN3"/>
    <property type="match status" value="1"/>
</dbReference>
<dbReference type="Gene3D" id="3.60.10.10">
    <property type="entry name" value="Endonuclease/exonuclease/phosphatase"/>
    <property type="match status" value="1"/>
</dbReference>
<dbReference type="InterPro" id="IPR027372">
    <property type="entry name" value="Phytase-like_dom"/>
</dbReference>
<dbReference type="EC" id="3.1.3.1" evidence="3"/>
<evidence type="ECO:0000256" key="1">
    <source>
        <dbReference type="SAM" id="MobiDB-lite"/>
    </source>
</evidence>
<organism evidence="3 4">
    <name type="scientific">Actibacterium naphthalenivorans</name>
    <dbReference type="NCBI Taxonomy" id="1614693"/>
    <lineage>
        <taxon>Bacteria</taxon>
        <taxon>Pseudomonadati</taxon>
        <taxon>Pseudomonadota</taxon>
        <taxon>Alphaproteobacteria</taxon>
        <taxon>Rhodobacterales</taxon>
        <taxon>Roseobacteraceae</taxon>
        <taxon>Actibacterium</taxon>
    </lineage>
</organism>
<dbReference type="InterPro" id="IPR003961">
    <property type="entry name" value="FN3_dom"/>
</dbReference>
<dbReference type="Pfam" id="PF13449">
    <property type="entry name" value="Phytase-like"/>
    <property type="match status" value="1"/>
</dbReference>
<dbReference type="InterPro" id="IPR038607">
    <property type="entry name" value="PhoD-like_sf"/>
</dbReference>
<evidence type="ECO:0000313" key="3">
    <source>
        <dbReference type="EMBL" id="MBB4023587.1"/>
    </source>
</evidence>
<evidence type="ECO:0000313" key="4">
    <source>
        <dbReference type="Proteomes" id="UP000585681"/>
    </source>
</evidence>
<proteinExistence type="predicted"/>
<dbReference type="Gene3D" id="3.60.21.70">
    <property type="entry name" value="PhoD-like phosphatase"/>
    <property type="match status" value="1"/>
</dbReference>
<dbReference type="Proteomes" id="UP000585681">
    <property type="component" value="Unassembled WGS sequence"/>
</dbReference>
<feature type="domain" description="BPP" evidence="2">
    <location>
        <begin position="743"/>
        <end position="1106"/>
    </location>
</feature>
<dbReference type="Gene3D" id="2.60.40.380">
    <property type="entry name" value="Purple acid phosphatase-like, N-terminal"/>
    <property type="match status" value="1"/>
</dbReference>
<reference evidence="3" key="1">
    <citation type="submission" date="2020-08" db="EMBL/GenBank/DDBJ databases">
        <title>Genomic Encyclopedia of Type Strains, Phase IV (KMG-IV): sequencing the most valuable type-strain genomes for metagenomic binning, comparative biology and taxonomic classification.</title>
        <authorList>
            <person name="Goeker M."/>
        </authorList>
    </citation>
    <scope>NUCLEOTIDE SEQUENCE [LARGE SCALE GENOMIC DNA]</scope>
    <source>
        <strain evidence="3">DSM 105040</strain>
    </source>
</reference>
<dbReference type="InterPro" id="IPR032093">
    <property type="entry name" value="PhoD_N"/>
</dbReference>
<dbReference type="Gene3D" id="2.120.10.30">
    <property type="entry name" value="TolB, C-terminal domain"/>
    <property type="match status" value="1"/>
</dbReference>
<comment type="caution">
    <text evidence="3">The sequence shown here is derived from an EMBL/GenBank/DDBJ whole genome shotgun (WGS) entry which is preliminary data.</text>
</comment>
<dbReference type="GO" id="GO:0016158">
    <property type="term" value="F:inositol hexakisphosphate 3-phosphatase activity"/>
    <property type="evidence" value="ECO:0007669"/>
    <property type="project" value="UniProtKB-EC"/>
</dbReference>
<feature type="non-terminal residue" evidence="3">
    <location>
        <position position="2174"/>
    </location>
</feature>
<dbReference type="InterPro" id="IPR036691">
    <property type="entry name" value="Endo/exonu/phosph_ase_sf"/>
</dbReference>
<gene>
    <name evidence="3" type="ORF">GGR17_003422</name>
</gene>
<dbReference type="InterPro" id="IPR018946">
    <property type="entry name" value="PhoD-like_MPP"/>
</dbReference>
<dbReference type="InterPro" id="IPR005135">
    <property type="entry name" value="Endo/exonuclease/phosphatase"/>
</dbReference>
<keyword evidence="3" id="KW-0378">Hydrolase</keyword>
<dbReference type="PROSITE" id="PS51662">
    <property type="entry name" value="BP_PHYTASE"/>
    <property type="match status" value="1"/>
</dbReference>
<protein>
    <submittedName>
        <fullName evidence="3">3-phytase/alkaline phosphatase D</fullName>
        <ecNumber evidence="3">3.1.3.1</ecNumber>
        <ecNumber evidence="3">3.1.3.8</ecNumber>
    </submittedName>
</protein>
<keyword evidence="4" id="KW-1185">Reference proteome</keyword>
<dbReference type="InterPro" id="IPR011042">
    <property type="entry name" value="6-blade_b-propeller_TolB-like"/>
</dbReference>
<feature type="region of interest" description="Disordered" evidence="1">
    <location>
        <begin position="281"/>
        <end position="314"/>
    </location>
</feature>
<dbReference type="InterPro" id="IPR003431">
    <property type="entry name" value="B-propeller_Phytase"/>
</dbReference>